<organism evidence="2 3">
    <name type="scientific">Ranatra chinensis</name>
    <dbReference type="NCBI Taxonomy" id="642074"/>
    <lineage>
        <taxon>Eukaryota</taxon>
        <taxon>Metazoa</taxon>
        <taxon>Ecdysozoa</taxon>
        <taxon>Arthropoda</taxon>
        <taxon>Hexapoda</taxon>
        <taxon>Insecta</taxon>
        <taxon>Pterygota</taxon>
        <taxon>Neoptera</taxon>
        <taxon>Paraneoptera</taxon>
        <taxon>Hemiptera</taxon>
        <taxon>Heteroptera</taxon>
        <taxon>Panheteroptera</taxon>
        <taxon>Nepomorpha</taxon>
        <taxon>Nepidae</taxon>
        <taxon>Ranatrinae</taxon>
        <taxon>Ranatra</taxon>
    </lineage>
</organism>
<evidence type="ECO:0000313" key="2">
    <source>
        <dbReference type="EMBL" id="KAL1117299.1"/>
    </source>
</evidence>
<evidence type="ECO:0000313" key="3">
    <source>
        <dbReference type="Proteomes" id="UP001558652"/>
    </source>
</evidence>
<feature type="compositionally biased region" description="Basic and acidic residues" evidence="1">
    <location>
        <begin position="102"/>
        <end position="112"/>
    </location>
</feature>
<accession>A0ABD0YN87</accession>
<evidence type="ECO:0000256" key="1">
    <source>
        <dbReference type="SAM" id="MobiDB-lite"/>
    </source>
</evidence>
<protein>
    <submittedName>
        <fullName evidence="2">Uncharacterized protein</fullName>
    </submittedName>
</protein>
<dbReference type="EMBL" id="JBFDAA010000016">
    <property type="protein sequence ID" value="KAL1117299.1"/>
    <property type="molecule type" value="Genomic_DNA"/>
</dbReference>
<reference evidence="2 3" key="1">
    <citation type="submission" date="2024-07" db="EMBL/GenBank/DDBJ databases">
        <title>Chromosome-level genome assembly of the water stick insect Ranatra chinensis (Heteroptera: Nepidae).</title>
        <authorList>
            <person name="Liu X."/>
        </authorList>
    </citation>
    <scope>NUCLEOTIDE SEQUENCE [LARGE SCALE GENOMIC DNA]</scope>
    <source>
        <strain evidence="2">Cailab_2021Rc</strain>
        <tissue evidence="2">Muscle</tissue>
    </source>
</reference>
<proteinExistence type="predicted"/>
<feature type="compositionally biased region" description="Polar residues" evidence="1">
    <location>
        <begin position="77"/>
        <end position="87"/>
    </location>
</feature>
<feature type="region of interest" description="Disordered" evidence="1">
    <location>
        <begin position="57"/>
        <end position="138"/>
    </location>
</feature>
<dbReference type="AlphaFoldDB" id="A0ABD0YN87"/>
<feature type="region of interest" description="Disordered" evidence="1">
    <location>
        <begin position="162"/>
        <end position="229"/>
    </location>
</feature>
<comment type="caution">
    <text evidence="2">The sequence shown here is derived from an EMBL/GenBank/DDBJ whole genome shotgun (WGS) entry which is preliminary data.</text>
</comment>
<dbReference type="Proteomes" id="UP001558652">
    <property type="component" value="Unassembled WGS sequence"/>
</dbReference>
<gene>
    <name evidence="2" type="ORF">AAG570_004625</name>
</gene>
<feature type="compositionally biased region" description="Polar residues" evidence="1">
    <location>
        <begin position="198"/>
        <end position="207"/>
    </location>
</feature>
<keyword evidence="3" id="KW-1185">Reference proteome</keyword>
<name>A0ABD0YN87_9HEMI</name>
<sequence length="326" mass="36941">MTESRVSSQKSSVPFSMPPVQKAIFPRSVVYEVEYIKEQYRQQMMAALEKERARFEREMNIVGKPTGDQQRGEGAPSTKQDGTSTQPPDDAWKIKPPFWYDSKGERKYRDTNPDDYTVTRLPEPQAKSTLLEEIGMESEERYIPGEIYKDAKPDVNKLTDTHGGTGVWEPRDPGFYRSFDPSTVPRRTDMQRDVALGSSATPVSAQDTAEDEELPEEATAAKMTEDQEEGRVKVGTCFTSLESTTAAMRQKTEYVGGDHGGLGEDAVSWPEPPRYLHPWGEERARQFFLTGLPFRAEATRWAERNLPAFEGRFTKRSGKKTFFGLK</sequence>